<evidence type="ECO:0008006" key="3">
    <source>
        <dbReference type="Google" id="ProtNLM"/>
    </source>
</evidence>
<name>A0A803PPH9_CANSA</name>
<sequence length="242" mass="26387">MPICDCHEQYLGLPAYSERDKKQHFSNIKDRIWKLLHSWTDKLFSSGGKEVLLKAGICWGRDLLKEGLRMKVGDGSSIDCGLDPWIPGRNNVIYGKKAQNSTKIYSKAMAYLHNYDNLSGSSTNTNVSNASGLRGQHRSGIVNNSTLVAAQINTATGSFFPQASSILQSYIASDSPHLAATINHFAMTGVNLVWQPPPRNCLKLNTDAGFDSSTNKIGFGSIVCDSLGCVIAAMSKPAFWLL</sequence>
<accession>A0A803PPH9</accession>
<proteinExistence type="predicted"/>
<keyword evidence="2" id="KW-1185">Reference proteome</keyword>
<evidence type="ECO:0000313" key="1">
    <source>
        <dbReference type="EnsemblPlants" id="cds.evm.model.05.2143"/>
    </source>
</evidence>
<evidence type="ECO:0000313" key="2">
    <source>
        <dbReference type="Proteomes" id="UP000596661"/>
    </source>
</evidence>
<organism evidence="1 2">
    <name type="scientific">Cannabis sativa</name>
    <name type="common">Hemp</name>
    <name type="synonym">Marijuana</name>
    <dbReference type="NCBI Taxonomy" id="3483"/>
    <lineage>
        <taxon>Eukaryota</taxon>
        <taxon>Viridiplantae</taxon>
        <taxon>Streptophyta</taxon>
        <taxon>Embryophyta</taxon>
        <taxon>Tracheophyta</taxon>
        <taxon>Spermatophyta</taxon>
        <taxon>Magnoliopsida</taxon>
        <taxon>eudicotyledons</taxon>
        <taxon>Gunneridae</taxon>
        <taxon>Pentapetalae</taxon>
        <taxon>rosids</taxon>
        <taxon>fabids</taxon>
        <taxon>Rosales</taxon>
        <taxon>Cannabaceae</taxon>
        <taxon>Cannabis</taxon>
    </lineage>
</organism>
<reference evidence="1" key="2">
    <citation type="submission" date="2021-03" db="UniProtKB">
        <authorList>
            <consortium name="EnsemblPlants"/>
        </authorList>
    </citation>
    <scope>IDENTIFICATION</scope>
</reference>
<dbReference type="Proteomes" id="UP000596661">
    <property type="component" value="Chromosome 5"/>
</dbReference>
<protein>
    <recommendedName>
        <fullName evidence="3">RNase H type-1 domain-containing protein</fullName>
    </recommendedName>
</protein>
<dbReference type="EMBL" id="UZAU01000550">
    <property type="status" value="NOT_ANNOTATED_CDS"/>
    <property type="molecule type" value="Genomic_DNA"/>
</dbReference>
<dbReference type="AlphaFoldDB" id="A0A803PPH9"/>
<reference evidence="1" key="1">
    <citation type="submission" date="2018-11" db="EMBL/GenBank/DDBJ databases">
        <authorList>
            <person name="Grassa J C."/>
        </authorList>
    </citation>
    <scope>NUCLEOTIDE SEQUENCE [LARGE SCALE GENOMIC DNA]</scope>
</reference>
<dbReference type="Gramene" id="evm.model.05.2143">
    <property type="protein sequence ID" value="cds.evm.model.05.2143"/>
    <property type="gene ID" value="evm.TU.05.2143"/>
</dbReference>
<dbReference type="EnsemblPlants" id="evm.model.05.2143">
    <property type="protein sequence ID" value="cds.evm.model.05.2143"/>
    <property type="gene ID" value="evm.TU.05.2143"/>
</dbReference>